<evidence type="ECO:0000256" key="5">
    <source>
        <dbReference type="ARBA" id="ARBA00023002"/>
    </source>
</evidence>
<dbReference type="SUPFAM" id="SSF51197">
    <property type="entry name" value="Clavaminate synthase-like"/>
    <property type="match status" value="1"/>
</dbReference>
<reference evidence="8" key="1">
    <citation type="submission" date="2023-01" db="EMBL/GenBank/DDBJ databases">
        <title>The chitinases involved in constricting ring structure development in the nematode-trapping fungus Drechslerella dactyloides.</title>
        <authorList>
            <person name="Wang R."/>
            <person name="Zhang L."/>
            <person name="Tang P."/>
            <person name="Li S."/>
            <person name="Liang L."/>
        </authorList>
    </citation>
    <scope>NUCLEOTIDE SEQUENCE</scope>
    <source>
        <strain evidence="8">YMF1.00031</strain>
    </source>
</reference>
<dbReference type="Proteomes" id="UP001221413">
    <property type="component" value="Unassembled WGS sequence"/>
</dbReference>
<name>A0AAD6J2S6_DREDA</name>
<evidence type="ECO:0000256" key="2">
    <source>
        <dbReference type="ARBA" id="ARBA00005896"/>
    </source>
</evidence>
<dbReference type="Gene3D" id="3.60.130.10">
    <property type="entry name" value="Clavaminate synthase-like"/>
    <property type="match status" value="1"/>
</dbReference>
<evidence type="ECO:0000313" key="9">
    <source>
        <dbReference type="Proteomes" id="UP001221413"/>
    </source>
</evidence>
<keyword evidence="3" id="KW-0479">Metal-binding</keyword>
<keyword evidence="6" id="KW-0408">Iron</keyword>
<dbReference type="EMBL" id="JAQGDS010000002">
    <property type="protein sequence ID" value="KAJ6263061.1"/>
    <property type="molecule type" value="Genomic_DNA"/>
</dbReference>
<comment type="caution">
    <text evidence="8">The sequence shown here is derived from an EMBL/GenBank/DDBJ whole genome shotgun (WGS) entry which is preliminary data.</text>
</comment>
<evidence type="ECO:0000256" key="1">
    <source>
        <dbReference type="ARBA" id="ARBA00001954"/>
    </source>
</evidence>
<dbReference type="PANTHER" id="PTHR30468:SF28">
    <property type="entry name" value="ALPHA-KETOGLUTARATE-DEPENDENT TAURINE DIOXYGENASE (AFU_ORTHOLOGUE AFUA_8G02210)-RELATED"/>
    <property type="match status" value="1"/>
</dbReference>
<comment type="cofactor">
    <cofactor evidence="1">
        <name>Fe(2+)</name>
        <dbReference type="ChEBI" id="CHEBI:29033"/>
    </cofactor>
</comment>
<accession>A0AAD6J2S6</accession>
<feature type="domain" description="TauD/TfdA-like" evidence="7">
    <location>
        <begin position="110"/>
        <end position="371"/>
    </location>
</feature>
<proteinExistence type="inferred from homology"/>
<dbReference type="InterPro" id="IPR051323">
    <property type="entry name" value="AtsK-like"/>
</dbReference>
<dbReference type="GO" id="GO:0046872">
    <property type="term" value="F:metal ion binding"/>
    <property type="evidence" value="ECO:0007669"/>
    <property type="project" value="UniProtKB-KW"/>
</dbReference>
<evidence type="ECO:0000256" key="4">
    <source>
        <dbReference type="ARBA" id="ARBA00022964"/>
    </source>
</evidence>
<dbReference type="InterPro" id="IPR003819">
    <property type="entry name" value="TauD/TfdA-like"/>
</dbReference>
<dbReference type="GO" id="GO:0005737">
    <property type="term" value="C:cytoplasm"/>
    <property type="evidence" value="ECO:0007669"/>
    <property type="project" value="TreeGrafter"/>
</dbReference>
<protein>
    <submittedName>
        <fullName evidence="8">Alpha-ketoglutarate-dependent sulfonate dioxygenase</fullName>
    </submittedName>
</protein>
<dbReference type="InterPro" id="IPR042098">
    <property type="entry name" value="TauD-like_sf"/>
</dbReference>
<dbReference type="GO" id="GO:0016706">
    <property type="term" value="F:2-oxoglutarate-dependent dioxygenase activity"/>
    <property type="evidence" value="ECO:0007669"/>
    <property type="project" value="TreeGrafter"/>
</dbReference>
<dbReference type="Pfam" id="PF02668">
    <property type="entry name" value="TauD"/>
    <property type="match status" value="1"/>
</dbReference>
<organism evidence="8 9">
    <name type="scientific">Drechslerella dactyloides</name>
    <name type="common">Nematode-trapping fungus</name>
    <name type="synonym">Arthrobotrys dactyloides</name>
    <dbReference type="NCBI Taxonomy" id="74499"/>
    <lineage>
        <taxon>Eukaryota</taxon>
        <taxon>Fungi</taxon>
        <taxon>Dikarya</taxon>
        <taxon>Ascomycota</taxon>
        <taxon>Pezizomycotina</taxon>
        <taxon>Orbiliomycetes</taxon>
        <taxon>Orbiliales</taxon>
        <taxon>Orbiliaceae</taxon>
        <taxon>Drechslerella</taxon>
    </lineage>
</organism>
<dbReference type="FunFam" id="3.60.130.10:FF:000003">
    <property type="entry name" value="Alpha-ketoglutarate-dependent taurine dioxygenase"/>
    <property type="match status" value="1"/>
</dbReference>
<keyword evidence="5" id="KW-0560">Oxidoreductase</keyword>
<comment type="similarity">
    <text evidence="2">Belongs to the TfdA dioxygenase family.</text>
</comment>
<evidence type="ECO:0000259" key="7">
    <source>
        <dbReference type="Pfam" id="PF02668"/>
    </source>
</evidence>
<sequence length="387" mass="42542">MAPNIEEQVVSNGNGSVKVDVEKPVDVTPGINAAATIPRIPIPGPKAYNHEVETKGTDIYPPATYQNYLPIWPNDKYPPLEPFTHDDPGHRADPSFPDLHPPGSKHTLINPTIGTKITGVQLSSLSDAGKDQLALLAAQRKVLVFRDQDFADIPIDKAVEFGSYFGRLHSHHNSATVEGHPELHIVHRGAGDETWSRFFKGRCSHVSFHTDAIVEVQPAGTTFMYILDLPEAGGDTIFADQVQAYNRLSSGFQERLHGLKAQYGGPTGGKNGICRREPIVVEHPLVRTHPVTGEKAIFITKGACQGIVGYKKEESDAIIGFLAAHTAGGQDFQVRVKWKKGTVVVWDNRLTAHSSILDWETGERRHLARLTPQAERPYETPFEPQGN</sequence>
<keyword evidence="9" id="KW-1185">Reference proteome</keyword>
<keyword evidence="4 8" id="KW-0223">Dioxygenase</keyword>
<evidence type="ECO:0000256" key="3">
    <source>
        <dbReference type="ARBA" id="ARBA00022723"/>
    </source>
</evidence>
<dbReference type="PANTHER" id="PTHR30468">
    <property type="entry name" value="ALPHA-KETOGLUTARATE-DEPENDENT SULFONATE DIOXYGENASE"/>
    <property type="match status" value="1"/>
</dbReference>
<gene>
    <name evidence="8" type="ORF">Dda_1620</name>
</gene>
<evidence type="ECO:0000313" key="8">
    <source>
        <dbReference type="EMBL" id="KAJ6263061.1"/>
    </source>
</evidence>
<evidence type="ECO:0000256" key="6">
    <source>
        <dbReference type="ARBA" id="ARBA00023004"/>
    </source>
</evidence>
<dbReference type="AlphaFoldDB" id="A0AAD6J2S6"/>